<organism evidence="1 2">
    <name type="scientific">Lysobacter hankyongensis</name>
    <dbReference type="NCBI Taxonomy" id="1176535"/>
    <lineage>
        <taxon>Bacteria</taxon>
        <taxon>Pseudomonadati</taxon>
        <taxon>Pseudomonadota</taxon>
        <taxon>Gammaproteobacteria</taxon>
        <taxon>Lysobacterales</taxon>
        <taxon>Lysobacteraceae</taxon>
        <taxon>Lysobacter</taxon>
    </lineage>
</organism>
<comment type="caution">
    <text evidence="1">The sequence shown here is derived from an EMBL/GenBank/DDBJ whole genome shotgun (WGS) entry which is preliminary data.</text>
</comment>
<gene>
    <name evidence="1" type="ORF">GCM10023307_37700</name>
</gene>
<proteinExistence type="predicted"/>
<evidence type="ECO:0000313" key="1">
    <source>
        <dbReference type="EMBL" id="GAA4807428.1"/>
    </source>
</evidence>
<accession>A0ABP9CGD6</accession>
<keyword evidence="2" id="KW-1185">Reference proteome</keyword>
<evidence type="ECO:0000313" key="2">
    <source>
        <dbReference type="Proteomes" id="UP001499959"/>
    </source>
</evidence>
<name>A0ABP9CGD6_9GAMM</name>
<protein>
    <submittedName>
        <fullName evidence="1">Uncharacterized protein</fullName>
    </submittedName>
</protein>
<dbReference type="Proteomes" id="UP001499959">
    <property type="component" value="Unassembled WGS sequence"/>
</dbReference>
<sequence>MVPRIIINGTSNRMVMPTTIRIFSNKRITASGVVDAGSLGGACGAAMALV</sequence>
<reference evidence="2" key="1">
    <citation type="journal article" date="2019" name="Int. J. Syst. Evol. Microbiol.">
        <title>The Global Catalogue of Microorganisms (GCM) 10K type strain sequencing project: providing services to taxonomists for standard genome sequencing and annotation.</title>
        <authorList>
            <consortium name="The Broad Institute Genomics Platform"/>
            <consortium name="The Broad Institute Genome Sequencing Center for Infectious Disease"/>
            <person name="Wu L."/>
            <person name="Ma J."/>
        </authorList>
    </citation>
    <scope>NUCLEOTIDE SEQUENCE [LARGE SCALE GENOMIC DNA]</scope>
    <source>
        <strain evidence="2">JCM 18204</strain>
    </source>
</reference>
<dbReference type="EMBL" id="BAABJE010000030">
    <property type="protein sequence ID" value="GAA4807428.1"/>
    <property type="molecule type" value="Genomic_DNA"/>
</dbReference>